<feature type="domain" description="HTH cro/C1-type" evidence="3">
    <location>
        <begin position="5"/>
        <end position="59"/>
    </location>
</feature>
<dbReference type="EMBL" id="BJUG01000001">
    <property type="protein sequence ID" value="GEK35961.1"/>
    <property type="molecule type" value="Genomic_DNA"/>
</dbReference>
<keyword evidence="2" id="KW-1133">Transmembrane helix</keyword>
<dbReference type="SMART" id="SM00530">
    <property type="entry name" value="HTH_XRE"/>
    <property type="match status" value="1"/>
</dbReference>
<proteinExistence type="predicted"/>
<sequence length="146" mass="16798">MEEKLRNLRKAAGYTQEGLATKINVSRQTISNWERGYSIPDTENLKIISKFYEVPISYFIDDSVEILQSTPEENGAINNQNFYFLLLVAIASFFTPLAAFILIYLTLEFKKRLKLKIYHSFLYLGVFLSVLNILVILAVGVDLIFF</sequence>
<dbReference type="CDD" id="cd00093">
    <property type="entry name" value="HTH_XRE"/>
    <property type="match status" value="1"/>
</dbReference>
<keyword evidence="2" id="KW-0812">Transmembrane</keyword>
<dbReference type="RefSeq" id="WP_071868801.1">
    <property type="nucleotide sequence ID" value="NZ_BJUG01000001.1"/>
</dbReference>
<evidence type="ECO:0000256" key="2">
    <source>
        <dbReference type="SAM" id="Phobius"/>
    </source>
</evidence>
<feature type="transmembrane region" description="Helical" evidence="2">
    <location>
        <begin position="82"/>
        <end position="109"/>
    </location>
</feature>
<dbReference type="PANTHER" id="PTHR46558:SF13">
    <property type="entry name" value="HTH-TYPE TRANSCRIPTIONAL REGULATOR IMMR"/>
    <property type="match status" value="1"/>
</dbReference>
<protein>
    <submittedName>
        <fullName evidence="4">Transcriptional regulator</fullName>
    </submittedName>
</protein>
<gene>
    <name evidence="4" type="ORF">ETH01_02480</name>
</gene>
<dbReference type="GO" id="GO:0003677">
    <property type="term" value="F:DNA binding"/>
    <property type="evidence" value="ECO:0007669"/>
    <property type="project" value="UniProtKB-KW"/>
</dbReference>
<dbReference type="InterPro" id="IPR001387">
    <property type="entry name" value="Cro/C1-type_HTH"/>
</dbReference>
<dbReference type="InterPro" id="IPR010982">
    <property type="entry name" value="Lambda_DNA-bd_dom_sf"/>
</dbReference>
<keyword evidence="2" id="KW-0472">Membrane</keyword>
<accession>A0A510WBV9</accession>
<dbReference type="SUPFAM" id="SSF47413">
    <property type="entry name" value="lambda repressor-like DNA-binding domains"/>
    <property type="match status" value="1"/>
</dbReference>
<evidence type="ECO:0000256" key="1">
    <source>
        <dbReference type="ARBA" id="ARBA00023125"/>
    </source>
</evidence>
<organism evidence="4 5">
    <name type="scientific">Enterococcus thailandicus</name>
    <dbReference type="NCBI Taxonomy" id="417368"/>
    <lineage>
        <taxon>Bacteria</taxon>
        <taxon>Bacillati</taxon>
        <taxon>Bacillota</taxon>
        <taxon>Bacilli</taxon>
        <taxon>Lactobacillales</taxon>
        <taxon>Enterococcaceae</taxon>
        <taxon>Enterococcus</taxon>
    </lineage>
</organism>
<evidence type="ECO:0000259" key="3">
    <source>
        <dbReference type="PROSITE" id="PS50943"/>
    </source>
</evidence>
<dbReference type="PANTHER" id="PTHR46558">
    <property type="entry name" value="TRACRIPTIONAL REGULATORY PROTEIN-RELATED-RELATED"/>
    <property type="match status" value="1"/>
</dbReference>
<dbReference type="Gene3D" id="1.10.260.40">
    <property type="entry name" value="lambda repressor-like DNA-binding domains"/>
    <property type="match status" value="1"/>
</dbReference>
<dbReference type="PROSITE" id="PS50943">
    <property type="entry name" value="HTH_CROC1"/>
    <property type="match status" value="1"/>
</dbReference>
<evidence type="ECO:0000313" key="5">
    <source>
        <dbReference type="Proteomes" id="UP000321361"/>
    </source>
</evidence>
<dbReference type="OrthoDB" id="9805856at2"/>
<dbReference type="AlphaFoldDB" id="A0A510WBV9"/>
<dbReference type="Pfam" id="PF01381">
    <property type="entry name" value="HTH_3"/>
    <property type="match status" value="1"/>
</dbReference>
<keyword evidence="1" id="KW-0238">DNA-binding</keyword>
<evidence type="ECO:0000313" key="4">
    <source>
        <dbReference type="EMBL" id="GEK35961.1"/>
    </source>
</evidence>
<feature type="transmembrane region" description="Helical" evidence="2">
    <location>
        <begin position="121"/>
        <end position="145"/>
    </location>
</feature>
<name>A0A510WBV9_ENTTH</name>
<reference evidence="4 5" key="1">
    <citation type="submission" date="2019-07" db="EMBL/GenBank/DDBJ databases">
        <title>Whole genome shotgun sequence of Enterococcus thailandicus NBRC 101867.</title>
        <authorList>
            <person name="Hosoyama A."/>
            <person name="Uohara A."/>
            <person name="Ohji S."/>
            <person name="Ichikawa N."/>
        </authorList>
    </citation>
    <scope>NUCLEOTIDE SEQUENCE [LARGE SCALE GENOMIC DNA]</scope>
    <source>
        <strain evidence="4 5">NBRC 101867</strain>
    </source>
</reference>
<dbReference type="Proteomes" id="UP000321361">
    <property type="component" value="Unassembled WGS sequence"/>
</dbReference>
<comment type="caution">
    <text evidence="4">The sequence shown here is derived from an EMBL/GenBank/DDBJ whole genome shotgun (WGS) entry which is preliminary data.</text>
</comment>